<gene>
    <name evidence="9" type="primary">queG</name>
    <name evidence="11" type="ORF">JGI1_00058</name>
</gene>
<dbReference type="PANTHER" id="PTHR30002">
    <property type="entry name" value="EPOXYQUEUOSINE REDUCTASE"/>
    <property type="match status" value="1"/>
</dbReference>
<dbReference type="GO" id="GO:0046872">
    <property type="term" value="F:metal ion binding"/>
    <property type="evidence" value="ECO:0007669"/>
    <property type="project" value="UniProtKB-KW"/>
</dbReference>
<feature type="active site" description="Proton donor" evidence="9">
    <location>
        <position position="132"/>
    </location>
</feature>
<dbReference type="GO" id="GO:0008616">
    <property type="term" value="P:tRNA queuosine(34) biosynthetic process"/>
    <property type="evidence" value="ECO:0007669"/>
    <property type="project" value="UniProtKB-UniRule"/>
</dbReference>
<dbReference type="InterPro" id="IPR023198">
    <property type="entry name" value="PGP-like_dom2"/>
</dbReference>
<feature type="binding site" evidence="9">
    <location>
        <position position="240"/>
    </location>
    <ligand>
        <name>[4Fe-4S] cluster</name>
        <dbReference type="ChEBI" id="CHEBI:49883"/>
        <label>2</label>
    </ligand>
</feature>
<keyword evidence="1 9" id="KW-0004">4Fe-4S</keyword>
<evidence type="ECO:0000313" key="11">
    <source>
        <dbReference type="EMBL" id="CUU00715.1"/>
    </source>
</evidence>
<comment type="cofactor">
    <cofactor evidence="9">
        <name>[4Fe-4S] cluster</name>
        <dbReference type="ChEBI" id="CHEBI:49883"/>
    </cofactor>
    <text evidence="9">Binds 2 [4Fe-4S] clusters per monomer.</text>
</comment>
<dbReference type="InterPro" id="IPR013542">
    <property type="entry name" value="QueG_DUF1730"/>
</dbReference>
<dbReference type="UniPathway" id="UPA00392"/>
<keyword evidence="9" id="KW-0846">Cobalamin</keyword>
<dbReference type="GO" id="GO:0051539">
    <property type="term" value="F:4 iron, 4 sulfur cluster binding"/>
    <property type="evidence" value="ECO:0007669"/>
    <property type="project" value="UniProtKB-KW"/>
</dbReference>
<evidence type="ECO:0000256" key="7">
    <source>
        <dbReference type="ARBA" id="ARBA00023004"/>
    </source>
</evidence>
<protein>
    <recommendedName>
        <fullName evidence="9">Epoxyqueuosine reductase</fullName>
        <ecNumber evidence="9">1.17.99.6</ecNumber>
    </recommendedName>
    <alternativeName>
        <fullName evidence="9">Queuosine biosynthesis protein QueG</fullName>
    </alternativeName>
</protein>
<keyword evidence="8 9" id="KW-0411">Iron-sulfur</keyword>
<comment type="function">
    <text evidence="9">Catalyzes the conversion of epoxyqueuosine (oQ) to queuosine (Q), which is a hypermodified base found in the wobble positions of tRNA(Asp), tRNA(Asn), tRNA(His) and tRNA(Tyr).</text>
</comment>
<feature type="binding site" evidence="9">
    <location>
        <position position="214"/>
    </location>
    <ligand>
        <name>cob(II)alamin</name>
        <dbReference type="ChEBI" id="CHEBI:16304"/>
    </ligand>
</feature>
<keyword evidence="3 9" id="KW-0819">tRNA processing</keyword>
<dbReference type="STRING" id="1643428.GCA_001442855_00054"/>
<dbReference type="Gene3D" id="3.30.70.20">
    <property type="match status" value="1"/>
</dbReference>
<keyword evidence="4 9" id="KW-0479">Metal-binding</keyword>
<proteinExistence type="inferred from homology"/>
<evidence type="ECO:0000256" key="1">
    <source>
        <dbReference type="ARBA" id="ARBA00022485"/>
    </source>
</evidence>
<feature type="binding site" evidence="9">
    <location>
        <position position="189"/>
    </location>
    <ligand>
        <name>[4Fe-4S] cluster</name>
        <dbReference type="ChEBI" id="CHEBI:49883"/>
        <label>1</label>
    </ligand>
</feature>
<dbReference type="Gene3D" id="3.40.50.1000">
    <property type="entry name" value="HAD superfamily/HAD-like"/>
    <property type="match status" value="1"/>
</dbReference>
<dbReference type="InterPro" id="IPR017900">
    <property type="entry name" value="4Fe4S_Fe_S_CS"/>
</dbReference>
<evidence type="ECO:0000256" key="4">
    <source>
        <dbReference type="ARBA" id="ARBA00022723"/>
    </source>
</evidence>
<feature type="binding site" evidence="9">
    <location>
        <position position="167"/>
    </location>
    <ligand>
        <name>cob(II)alamin</name>
        <dbReference type="ChEBI" id="CHEBI:16304"/>
    </ligand>
</feature>
<dbReference type="InterPro" id="IPR036412">
    <property type="entry name" value="HAD-like_sf"/>
</dbReference>
<evidence type="ECO:0000256" key="2">
    <source>
        <dbReference type="ARBA" id="ARBA00022490"/>
    </source>
</evidence>
<dbReference type="InterPro" id="IPR017896">
    <property type="entry name" value="4Fe4S_Fe-S-bd"/>
</dbReference>
<dbReference type="SFLD" id="SFLDS00003">
    <property type="entry name" value="Haloacid_Dehalogenase"/>
    <property type="match status" value="1"/>
</dbReference>
<comment type="subcellular location">
    <subcellularLocation>
        <location evidence="9">Cytoplasm</location>
    </subcellularLocation>
</comment>
<accession>A0A0S4MQA8</accession>
<keyword evidence="9" id="KW-0170">Cobalt</keyword>
<feature type="binding site" evidence="9">
    <location>
        <begin position="240"/>
        <end position="241"/>
    </location>
    <ligand>
        <name>cob(II)alamin</name>
        <dbReference type="ChEBI" id="CHEBI:16304"/>
    </ligand>
</feature>
<comment type="subunit">
    <text evidence="9">Monomer.</text>
</comment>
<keyword evidence="2 9" id="KW-0963">Cytoplasm</keyword>
<feature type="domain" description="4Fe-4S ferredoxin-type" evidence="10">
    <location>
        <begin position="174"/>
        <end position="206"/>
    </location>
</feature>
<dbReference type="NCBIfam" id="TIGR00276">
    <property type="entry name" value="tRNA epoxyqueuosine(34) reductase QueG"/>
    <property type="match status" value="1"/>
</dbReference>
<dbReference type="PROSITE" id="PS00198">
    <property type="entry name" value="4FE4S_FER_1"/>
    <property type="match status" value="1"/>
</dbReference>
<dbReference type="SUPFAM" id="SSF56784">
    <property type="entry name" value="HAD-like"/>
    <property type="match status" value="1"/>
</dbReference>
<sequence length="542" mass="61976">MMDRIELTREIKRKAIEIGFSKVGIAKAQQLENEAIKLSQWLERGYEADMKWMRESFEKRINPALVLPGAKSIISVALNYFKNLPQAQKEEGKISIYALGIDYHIVLKSKLEKLRQFILKLVPEANAKVYVDTGPVMEKVWATKAGIGWIGKNSNLITREFGSWVFLGEIITDIELEYDEPMSDFCGKCTRCIIACPTEAIVEPYVVDSNKCISYWTIEYKGDEFPDDLGRRFKNLIFGCDICQEVCPWNLKFQKETEVEEFKPFSYNLNPKLSELSKLTEKQFKSNYKLSPIKRAKFHGFIRNIKNAIKNMVLMKISELDFDCAIFDLDGVIADTFQFHFKSWRKICEEFGRDLSVDEFRTIIFGRRGEESAKILFDGKIKDEEIKKIGARVNEIFRDIARGKLKSVDGAIEVVKILKENGIKVALATSAPDENVELIFEELNLYGLFDIVITSKDVQRGKPAPDIFILPAKRLNCRAERCIVFEDSIAGLISAKNAGMVAIGVETTLRKDELSNYADFSIKNFFELIEILKQRTLKNAGD</sequence>
<comment type="pathway">
    <text evidence="9">tRNA modification; tRNA-queuosine biosynthesis.</text>
</comment>
<comment type="catalytic activity">
    <reaction evidence="9">
        <text>epoxyqueuosine(34) in tRNA + AH2 = queuosine(34) in tRNA + A + H2O</text>
        <dbReference type="Rhea" id="RHEA:32159"/>
        <dbReference type="Rhea" id="RHEA-COMP:18571"/>
        <dbReference type="Rhea" id="RHEA-COMP:18582"/>
        <dbReference type="ChEBI" id="CHEBI:13193"/>
        <dbReference type="ChEBI" id="CHEBI:15377"/>
        <dbReference type="ChEBI" id="CHEBI:17499"/>
        <dbReference type="ChEBI" id="CHEBI:194431"/>
        <dbReference type="ChEBI" id="CHEBI:194443"/>
        <dbReference type="EC" id="1.17.99.6"/>
    </reaction>
</comment>
<dbReference type="CDD" id="cd07505">
    <property type="entry name" value="HAD_BPGM-like"/>
    <property type="match status" value="1"/>
</dbReference>
<feature type="binding site" evidence="9">
    <location>
        <position position="221"/>
    </location>
    <ligand>
        <name>tRNA</name>
        <dbReference type="ChEBI" id="CHEBI:17843"/>
    </ligand>
</feature>
<dbReference type="GO" id="GO:0005737">
    <property type="term" value="C:cytoplasm"/>
    <property type="evidence" value="ECO:0007669"/>
    <property type="project" value="UniProtKB-SubCell"/>
</dbReference>
<evidence type="ECO:0000256" key="6">
    <source>
        <dbReference type="ARBA" id="ARBA00023002"/>
    </source>
</evidence>
<feature type="binding site" evidence="9">
    <location>
        <position position="282"/>
    </location>
    <ligand>
        <name>tRNA</name>
        <dbReference type="ChEBI" id="CHEBI:17843"/>
    </ligand>
</feature>
<evidence type="ECO:0000313" key="12">
    <source>
        <dbReference type="Proteomes" id="UP000320623"/>
    </source>
</evidence>
<keyword evidence="5 9" id="KW-0671">Queuosine biosynthesis</keyword>
<name>A0A0S4MQA8_9BACT</name>
<dbReference type="GO" id="GO:0031419">
    <property type="term" value="F:cobalamin binding"/>
    <property type="evidence" value="ECO:0007669"/>
    <property type="project" value="UniProtKB-KW"/>
</dbReference>
<keyword evidence="6 9" id="KW-0560">Oxidoreductase</keyword>
<dbReference type="Pfam" id="PF08331">
    <property type="entry name" value="QueG_DUF1730"/>
    <property type="match status" value="1"/>
</dbReference>
<dbReference type="Pfam" id="PF13419">
    <property type="entry name" value="HAD_2"/>
    <property type="match status" value="1"/>
</dbReference>
<dbReference type="HAMAP" id="MF_00916">
    <property type="entry name" value="QueG"/>
    <property type="match status" value="1"/>
</dbReference>
<dbReference type="InterPro" id="IPR006439">
    <property type="entry name" value="HAD-SF_hydro_IA"/>
</dbReference>
<dbReference type="GO" id="GO:0052693">
    <property type="term" value="F:epoxyqueuosine reductase activity"/>
    <property type="evidence" value="ECO:0007669"/>
    <property type="project" value="UniProtKB-UniRule"/>
</dbReference>
<dbReference type="SUPFAM" id="SSF46548">
    <property type="entry name" value="alpha-helical ferredoxin"/>
    <property type="match status" value="1"/>
</dbReference>
<dbReference type="SFLD" id="SFLDG01129">
    <property type="entry name" value="C1.5:_HAD__Beta-PGM__Phosphata"/>
    <property type="match status" value="1"/>
</dbReference>
<evidence type="ECO:0000256" key="9">
    <source>
        <dbReference type="HAMAP-Rule" id="MF_00916"/>
    </source>
</evidence>
<organism evidence="11 12">
    <name type="scientific">Candidatus Thermokryptus mobilis</name>
    <dbReference type="NCBI Taxonomy" id="1643428"/>
    <lineage>
        <taxon>Bacteria</taxon>
        <taxon>Pseudomonadati</taxon>
        <taxon>Candidatus Kryptoniota</taxon>
        <taxon>Candidatus Thermokryptus</taxon>
    </lineage>
</organism>
<reference evidence="12" key="1">
    <citation type="submission" date="2015-11" db="EMBL/GenBank/DDBJ databases">
        <authorList>
            <person name="Varghese N."/>
        </authorList>
    </citation>
    <scope>NUCLEOTIDE SEQUENCE [LARGE SCALE GENOMIC DNA]</scope>
</reference>
<evidence type="ECO:0000256" key="3">
    <source>
        <dbReference type="ARBA" id="ARBA00022694"/>
    </source>
</evidence>
<feature type="binding site" evidence="9">
    <location>
        <position position="247"/>
    </location>
    <ligand>
        <name>[4Fe-4S] cluster</name>
        <dbReference type="ChEBI" id="CHEBI:49883"/>
        <label>1</label>
    </ligand>
</feature>
<dbReference type="InterPro" id="IPR004453">
    <property type="entry name" value="QueG"/>
</dbReference>
<feature type="binding site" evidence="9">
    <location>
        <position position="153"/>
    </location>
    <ligand>
        <name>cob(II)alamin</name>
        <dbReference type="ChEBI" id="CHEBI:16304"/>
    </ligand>
</feature>
<comment type="cofactor">
    <cofactor evidence="9">
        <name>cob(II)alamin</name>
        <dbReference type="ChEBI" id="CHEBI:16304"/>
    </cofactor>
</comment>
<dbReference type="Pfam" id="PF13484">
    <property type="entry name" value="Fer4_16"/>
    <property type="match status" value="1"/>
</dbReference>
<comment type="similarity">
    <text evidence="9">Belongs to the QueG family.</text>
</comment>
<dbReference type="EMBL" id="FAOO01000001">
    <property type="protein sequence ID" value="CUU00715.1"/>
    <property type="molecule type" value="Genomic_DNA"/>
</dbReference>
<dbReference type="Proteomes" id="UP000320623">
    <property type="component" value="Unassembled WGS sequence"/>
</dbReference>
<feature type="binding site" evidence="9">
    <location>
        <position position="212"/>
    </location>
    <ligand>
        <name>[4Fe-4S] cluster</name>
        <dbReference type="ChEBI" id="CHEBI:49883"/>
        <label>2</label>
    </ligand>
</feature>
<dbReference type="Gene3D" id="1.10.150.240">
    <property type="entry name" value="Putative phosphatase, domain 2"/>
    <property type="match status" value="1"/>
</dbReference>
<evidence type="ECO:0000256" key="5">
    <source>
        <dbReference type="ARBA" id="ARBA00022785"/>
    </source>
</evidence>
<feature type="binding site" evidence="9">
    <location>
        <position position="186"/>
    </location>
    <ligand>
        <name>[4Fe-4S] cluster</name>
        <dbReference type="ChEBI" id="CHEBI:49883"/>
        <label>1</label>
    </ligand>
</feature>
<dbReference type="PROSITE" id="PS51379">
    <property type="entry name" value="4FE4S_FER_2"/>
    <property type="match status" value="1"/>
</dbReference>
<keyword evidence="7 9" id="KW-0408">Iron</keyword>
<dbReference type="SFLD" id="SFLDG01135">
    <property type="entry name" value="C1.5.6:_HAD__Beta-PGM__Phospha"/>
    <property type="match status" value="1"/>
</dbReference>
<dbReference type="PRINTS" id="PR00413">
    <property type="entry name" value="HADHALOGNASE"/>
</dbReference>
<keyword evidence="12" id="KW-1185">Reference proteome</keyword>
<dbReference type="NCBIfam" id="TIGR01509">
    <property type="entry name" value="HAD-SF-IA-v3"/>
    <property type="match status" value="1"/>
</dbReference>
<evidence type="ECO:0000256" key="8">
    <source>
        <dbReference type="ARBA" id="ARBA00023014"/>
    </source>
</evidence>
<dbReference type="PANTHER" id="PTHR30002:SF4">
    <property type="entry name" value="EPOXYQUEUOSINE REDUCTASE"/>
    <property type="match status" value="1"/>
</dbReference>
<evidence type="ECO:0000259" key="10">
    <source>
        <dbReference type="PROSITE" id="PS51379"/>
    </source>
</evidence>
<feature type="binding site" evidence="9">
    <location>
        <position position="243"/>
    </location>
    <ligand>
        <name>[4Fe-4S] cluster</name>
        <dbReference type="ChEBI" id="CHEBI:49883"/>
        <label>2</label>
    </ligand>
</feature>
<feature type="binding site" evidence="9">
    <location>
        <position position="60"/>
    </location>
    <ligand>
        <name>cob(II)alamin</name>
        <dbReference type="ChEBI" id="CHEBI:16304"/>
    </ligand>
</feature>
<dbReference type="InterPro" id="IPR041492">
    <property type="entry name" value="HAD_2"/>
</dbReference>
<dbReference type="InterPro" id="IPR023214">
    <property type="entry name" value="HAD_sf"/>
</dbReference>
<feature type="binding site" evidence="9">
    <location>
        <position position="156"/>
    </location>
    <ligand>
        <name>cob(II)alamin</name>
        <dbReference type="ChEBI" id="CHEBI:16304"/>
    </ligand>
</feature>
<feature type="binding site" evidence="9">
    <location>
        <position position="196"/>
    </location>
    <ligand>
        <name>[4Fe-4S] cluster</name>
        <dbReference type="ChEBI" id="CHEBI:49883"/>
        <label>2</label>
    </ligand>
</feature>
<comment type="caution">
    <text evidence="9">Lacks conserved residue(s) required for the propagation of feature annotation.</text>
</comment>
<dbReference type="EC" id="1.17.99.6" evidence="9"/>
<dbReference type="AlphaFoldDB" id="A0A0S4MQA8"/>
<feature type="binding site" evidence="9">
    <location>
        <position position="192"/>
    </location>
    <ligand>
        <name>[4Fe-4S] cluster</name>
        <dbReference type="ChEBI" id="CHEBI:49883"/>
        <label>1</label>
    </ligand>
</feature>
<feature type="binding site" evidence="9">
    <location>
        <position position="132"/>
    </location>
    <ligand>
        <name>cob(II)alamin</name>
        <dbReference type="ChEBI" id="CHEBI:16304"/>
    </ligand>
</feature>